<keyword evidence="4 13" id="KW-0853">WD repeat</keyword>
<evidence type="ECO:0000313" key="15">
    <source>
        <dbReference type="EnsemblMetazoa" id="SMAR015325-PA"/>
    </source>
</evidence>
<dbReference type="SUPFAM" id="SSF50978">
    <property type="entry name" value="WD40 repeat-like"/>
    <property type="match status" value="1"/>
</dbReference>
<name>T1JN96_STRMM</name>
<dbReference type="PROSITE" id="PS50294">
    <property type="entry name" value="WD_REPEATS_REGION"/>
    <property type="match status" value="3"/>
</dbReference>
<dbReference type="InterPro" id="IPR046409">
    <property type="entry name" value="PDC10_dimerisation_sf"/>
</dbReference>
<protein>
    <recommendedName>
        <fullName evidence="10">Pre-mRNA-processing factor 17</fullName>
    </recommendedName>
    <alternativeName>
        <fullName evidence="12">Cell division cycle 40 homolog</fullName>
    </alternativeName>
    <alternativeName>
        <fullName evidence="11">PRP17 homolog</fullName>
    </alternativeName>
</protein>
<dbReference type="PROSITE" id="PS50833">
    <property type="entry name" value="BRIX"/>
    <property type="match status" value="1"/>
</dbReference>
<comment type="subcellular location">
    <subcellularLocation>
        <location evidence="2">Cytoplasm</location>
    </subcellularLocation>
    <subcellularLocation>
        <location evidence="1">Nucleus</location>
    </subcellularLocation>
</comment>
<evidence type="ECO:0000256" key="10">
    <source>
        <dbReference type="ARBA" id="ARBA00068146"/>
    </source>
</evidence>
<dbReference type="GO" id="GO:0000398">
    <property type="term" value="P:mRNA splicing, via spliceosome"/>
    <property type="evidence" value="ECO:0007669"/>
    <property type="project" value="InterPro"/>
</dbReference>
<dbReference type="GO" id="GO:0005737">
    <property type="term" value="C:cytoplasm"/>
    <property type="evidence" value="ECO:0007669"/>
    <property type="project" value="UniProtKB-SubCell"/>
</dbReference>
<dbReference type="PROSITE" id="PS00678">
    <property type="entry name" value="WD_REPEATS_1"/>
    <property type="match status" value="1"/>
</dbReference>
<evidence type="ECO:0000256" key="4">
    <source>
        <dbReference type="ARBA" id="ARBA00022574"/>
    </source>
</evidence>
<evidence type="ECO:0000259" key="14">
    <source>
        <dbReference type="PROSITE" id="PS50833"/>
    </source>
</evidence>
<dbReference type="CDD" id="cd00200">
    <property type="entry name" value="WD40"/>
    <property type="match status" value="1"/>
</dbReference>
<feature type="repeat" description="WD" evidence="13">
    <location>
        <begin position="295"/>
        <end position="336"/>
    </location>
</feature>
<dbReference type="PROSITE" id="PS50082">
    <property type="entry name" value="WD_REPEATS_2"/>
    <property type="match status" value="4"/>
</dbReference>
<dbReference type="GO" id="GO:0019843">
    <property type="term" value="F:rRNA binding"/>
    <property type="evidence" value="ECO:0007669"/>
    <property type="project" value="InterPro"/>
</dbReference>
<dbReference type="SMART" id="SM00879">
    <property type="entry name" value="Brix"/>
    <property type="match status" value="1"/>
</dbReference>
<dbReference type="InterPro" id="IPR007109">
    <property type="entry name" value="Brix"/>
</dbReference>
<dbReference type="PANTHER" id="PTHR43979:SF1">
    <property type="entry name" value="PRE-MRNA-PROCESSING FACTOR 17"/>
    <property type="match status" value="1"/>
</dbReference>
<dbReference type="PANTHER" id="PTHR43979">
    <property type="entry name" value="PRE-MRNA-PROCESSING FACTOR 17"/>
    <property type="match status" value="1"/>
</dbReference>
<dbReference type="GO" id="GO:0003729">
    <property type="term" value="F:mRNA binding"/>
    <property type="evidence" value="ECO:0007669"/>
    <property type="project" value="TreeGrafter"/>
</dbReference>
<dbReference type="InterPro" id="IPR036322">
    <property type="entry name" value="WD40_repeat_dom_sf"/>
</dbReference>
<dbReference type="HOGENOM" id="CLU_283182_0_0_1"/>
<feature type="domain" description="Brix" evidence="14">
    <location>
        <begin position="594"/>
        <end position="797"/>
    </location>
</feature>
<dbReference type="Proteomes" id="UP000014500">
    <property type="component" value="Unassembled WGS sequence"/>
</dbReference>
<keyword evidence="9" id="KW-0539">Nucleus</keyword>
<evidence type="ECO:0000256" key="6">
    <source>
        <dbReference type="ARBA" id="ARBA00022728"/>
    </source>
</evidence>
<reference evidence="16" key="1">
    <citation type="submission" date="2011-05" db="EMBL/GenBank/DDBJ databases">
        <authorList>
            <person name="Richards S.R."/>
            <person name="Qu J."/>
            <person name="Jiang H."/>
            <person name="Jhangiani S.N."/>
            <person name="Agravi P."/>
            <person name="Goodspeed R."/>
            <person name="Gross S."/>
            <person name="Mandapat C."/>
            <person name="Jackson L."/>
            <person name="Mathew T."/>
            <person name="Pu L."/>
            <person name="Thornton R."/>
            <person name="Saada N."/>
            <person name="Wilczek-Boney K.B."/>
            <person name="Lee S."/>
            <person name="Kovar C."/>
            <person name="Wu Y."/>
            <person name="Scherer S.E."/>
            <person name="Worley K.C."/>
            <person name="Muzny D.M."/>
            <person name="Gibbs R."/>
        </authorList>
    </citation>
    <scope>NUCLEOTIDE SEQUENCE</scope>
    <source>
        <strain evidence="16">Brora</strain>
    </source>
</reference>
<evidence type="ECO:0000256" key="1">
    <source>
        <dbReference type="ARBA" id="ARBA00004123"/>
    </source>
</evidence>
<dbReference type="EnsemblMetazoa" id="SMAR015325-RA">
    <property type="protein sequence ID" value="SMAR015325-PA"/>
    <property type="gene ID" value="SMAR015325"/>
</dbReference>
<dbReference type="FunFam" id="2.130.10.10:FF:000034">
    <property type="entry name" value="Pre-mRNA-processing factor 17, putative"/>
    <property type="match status" value="1"/>
</dbReference>
<dbReference type="InterPro" id="IPR001680">
    <property type="entry name" value="WD40_rpt"/>
</dbReference>
<dbReference type="Pfam" id="PF04427">
    <property type="entry name" value="Brix"/>
    <property type="match status" value="1"/>
</dbReference>
<accession>T1JN96</accession>
<evidence type="ECO:0000256" key="12">
    <source>
        <dbReference type="ARBA" id="ARBA00076678"/>
    </source>
</evidence>
<evidence type="ECO:0000256" key="11">
    <source>
        <dbReference type="ARBA" id="ARBA00075265"/>
    </source>
</evidence>
<dbReference type="GO" id="GO:0006364">
    <property type="term" value="P:rRNA processing"/>
    <property type="evidence" value="ECO:0007669"/>
    <property type="project" value="InterPro"/>
</dbReference>
<dbReference type="eggNOG" id="KOG4025">
    <property type="taxonomic scope" value="Eukaryota"/>
</dbReference>
<dbReference type="InterPro" id="IPR048288">
    <property type="entry name" value="PDCD10_N"/>
</dbReference>
<dbReference type="Gene3D" id="2.130.10.10">
    <property type="entry name" value="YVTN repeat-like/Quinoprotein amine dehydrogenase"/>
    <property type="match status" value="2"/>
</dbReference>
<keyword evidence="6" id="KW-0747">Spliceosome</keyword>
<keyword evidence="16" id="KW-1185">Reference proteome</keyword>
<evidence type="ECO:0000256" key="7">
    <source>
        <dbReference type="ARBA" id="ARBA00022737"/>
    </source>
</evidence>
<keyword evidence="3" id="KW-0963">Cytoplasm</keyword>
<evidence type="ECO:0000256" key="3">
    <source>
        <dbReference type="ARBA" id="ARBA00022490"/>
    </source>
</evidence>
<evidence type="ECO:0000256" key="9">
    <source>
        <dbReference type="ARBA" id="ARBA00023242"/>
    </source>
</evidence>
<feature type="repeat" description="WD" evidence="13">
    <location>
        <begin position="478"/>
        <end position="510"/>
    </location>
</feature>
<dbReference type="GO" id="GO:0071013">
    <property type="term" value="C:catalytic step 2 spliceosome"/>
    <property type="evidence" value="ECO:0007669"/>
    <property type="project" value="InterPro"/>
</dbReference>
<organism evidence="15 16">
    <name type="scientific">Strigamia maritima</name>
    <name type="common">European centipede</name>
    <name type="synonym">Geophilus maritimus</name>
    <dbReference type="NCBI Taxonomy" id="126957"/>
    <lineage>
        <taxon>Eukaryota</taxon>
        <taxon>Metazoa</taxon>
        <taxon>Ecdysozoa</taxon>
        <taxon>Arthropoda</taxon>
        <taxon>Myriapoda</taxon>
        <taxon>Chilopoda</taxon>
        <taxon>Pleurostigmophora</taxon>
        <taxon>Geophilomorpha</taxon>
        <taxon>Linotaeniidae</taxon>
        <taxon>Strigamia</taxon>
    </lineage>
</organism>
<dbReference type="AlphaFoldDB" id="T1JN96"/>
<dbReference type="Pfam" id="PF00400">
    <property type="entry name" value="WD40"/>
    <property type="match status" value="6"/>
</dbReference>
<dbReference type="STRING" id="126957.T1JN96"/>
<feature type="repeat" description="WD" evidence="13">
    <location>
        <begin position="251"/>
        <end position="285"/>
    </location>
</feature>
<dbReference type="InterPro" id="IPR032847">
    <property type="entry name" value="PRPF17"/>
</dbReference>
<keyword evidence="8" id="KW-0508">mRNA splicing</keyword>
<feature type="repeat" description="WD" evidence="13">
    <location>
        <begin position="379"/>
        <end position="411"/>
    </location>
</feature>
<dbReference type="eggNOG" id="KOG0282">
    <property type="taxonomic scope" value="Eukaryota"/>
</dbReference>
<dbReference type="Gene3D" id="1.10.12.70">
    <property type="match status" value="1"/>
</dbReference>
<dbReference type="EMBL" id="JH431704">
    <property type="status" value="NOT_ANNOTATED_CDS"/>
    <property type="molecule type" value="Genomic_DNA"/>
</dbReference>
<evidence type="ECO:0000256" key="2">
    <source>
        <dbReference type="ARBA" id="ARBA00004496"/>
    </source>
</evidence>
<dbReference type="Pfam" id="PF20929">
    <property type="entry name" value="PDCD10_N"/>
    <property type="match status" value="1"/>
</dbReference>
<dbReference type="SMART" id="SM00320">
    <property type="entry name" value="WD40"/>
    <property type="match status" value="9"/>
</dbReference>
<evidence type="ECO:0000313" key="16">
    <source>
        <dbReference type="Proteomes" id="UP000014500"/>
    </source>
</evidence>
<evidence type="ECO:0000256" key="5">
    <source>
        <dbReference type="ARBA" id="ARBA00022664"/>
    </source>
</evidence>
<reference evidence="15" key="2">
    <citation type="submission" date="2015-02" db="UniProtKB">
        <authorList>
            <consortium name="EnsemblMetazoa"/>
        </authorList>
    </citation>
    <scope>IDENTIFICATION</scope>
</reference>
<evidence type="ECO:0000256" key="13">
    <source>
        <dbReference type="PROSITE-ProRule" id="PRU00221"/>
    </source>
</evidence>
<dbReference type="Gene3D" id="1.20.120.330">
    <property type="entry name" value="Nucleotidyltransferases domain 2"/>
    <property type="match status" value="1"/>
</dbReference>
<proteinExistence type="predicted"/>
<dbReference type="eggNOG" id="KOG3031">
    <property type="taxonomic scope" value="Eukaryota"/>
</dbReference>
<dbReference type="InterPro" id="IPR015943">
    <property type="entry name" value="WD40/YVTN_repeat-like_dom_sf"/>
</dbReference>
<evidence type="ECO:0000256" key="8">
    <source>
        <dbReference type="ARBA" id="ARBA00023187"/>
    </source>
</evidence>
<keyword evidence="7" id="KW-0677">Repeat</keyword>
<dbReference type="Pfam" id="PF06840">
    <property type="entry name" value="PDC10_C"/>
    <property type="match status" value="1"/>
</dbReference>
<keyword evidence="5" id="KW-0507">mRNA processing</keyword>
<dbReference type="InterPro" id="IPR019775">
    <property type="entry name" value="WD40_repeat_CS"/>
</dbReference>
<sequence>MALCDASNALNLLSQYENSDEEELLNSFGRSSITTVAKVNPAPGVPITDGLDESRHVDPSCKEIAHNFRYEELFAPTFGPENPHRTQQEKAQRNMLSGYVEPANFNDFHFESQRRTFDSFGYALDPTVDGGLDEGLKYVGETDTANEKDGLTPEDIEGFLGPWRSFVDEIKVAKPTPEEKEEMDEIMNKKYKKGKLRNERPMEEKSILHIKDAYDYQGRSFLHIPRDVGVNLKSDDPPDKCFIPKRLIHTWNGHIKGVSVIKWFPRSAHLLLSGSMDTKIKLWEVYNERRCIMTYVGHRQAVRDICFNRGGTQFLSAGYDRYIKLWDTERGDCISKFTSKKIPYCVKVNPSEDNLFVAGTSDKKIVCWDIRSGDVVQEYDRHLGAVNTITFVDGNRRFVSTSDDKSLRVWEWGIPVDVKCIAEPSMHSMPAVTLSPNAKWLACQSMDNKVVIFSAINRFKMNRKKAFSGHMVAGYACSLDFSPDMSYLISGDADGKCYVWDYKTTKLYSKFKAHEKVKKIKENIKKNPFGNKLGQIHMERQDLNSLQTRKMKDQSRNESKKLAFSVLYRLHGKPKTQPGKRFLEHTKPKVTKGKKALSIRGISASGTVDCLKDKIQSKKPHTVFFNKKNNDLLPIEDLTKLEYFSQKNDVSLFLMATHNTKRPHNLIMGRISDHRLLDTIELGLEDYIALKDFYVTKVAAGINPCLIFTGEAFEQKENYQHFKNLLIDFFHDEEVSAVNVSVDVHVLMFAALDEKIYLRSCKILLKKFGTSTPKIELEELGPSMALTIKPDLYKSATKQPDSDKDFFHNEEVSAVNVSGQEHVLMFAALDEKIYLRSYSCQSMDNKVVIFSAINRFKMNRKKAFSGHMVAGYACSLDFSPDMSYLISGDADGNMTMGDDSPVVNSVLSVLVRPILEKLERNNQAASQTLRTAICKVESSYPGFTYDLVMGIVHRAELSVNLSESLLRLQGGVSDSDEYKSSRSEDAFQELNKKSSSLKKILSRIPDEINDRKTFLETIKEIASAIKKLLDAVSEVSGFIPGLTGKQVLEQRKREFVKYSKRFSNTLKEYFKEGQANAVFVSATYLIHQTNLIMLTVKDKSE</sequence>